<dbReference type="Pfam" id="PF23622">
    <property type="entry name" value="LRR_At1g61320_AtMIF1"/>
    <property type="match status" value="1"/>
</dbReference>
<dbReference type="OrthoDB" id="1139140at2759"/>
<organism evidence="2 3">
    <name type="scientific">Trema orientale</name>
    <name type="common">Charcoal tree</name>
    <name type="synonym">Celtis orientalis</name>
    <dbReference type="NCBI Taxonomy" id="63057"/>
    <lineage>
        <taxon>Eukaryota</taxon>
        <taxon>Viridiplantae</taxon>
        <taxon>Streptophyta</taxon>
        <taxon>Embryophyta</taxon>
        <taxon>Tracheophyta</taxon>
        <taxon>Spermatophyta</taxon>
        <taxon>Magnoliopsida</taxon>
        <taxon>eudicotyledons</taxon>
        <taxon>Gunneridae</taxon>
        <taxon>Pentapetalae</taxon>
        <taxon>rosids</taxon>
        <taxon>fabids</taxon>
        <taxon>Rosales</taxon>
        <taxon>Cannabaceae</taxon>
        <taxon>Trema</taxon>
    </lineage>
</organism>
<proteinExistence type="predicted"/>
<name>A0A2P5BQE8_TREOI</name>
<dbReference type="SUPFAM" id="SSF52058">
    <property type="entry name" value="L domain-like"/>
    <property type="match status" value="1"/>
</dbReference>
<dbReference type="InParanoid" id="A0A2P5BQE8"/>
<accession>A0A2P5BQE8</accession>
<reference evidence="3" key="1">
    <citation type="submission" date="2016-06" db="EMBL/GenBank/DDBJ databases">
        <title>Parallel loss of symbiosis genes in relatives of nitrogen-fixing non-legume Parasponia.</title>
        <authorList>
            <person name="Van Velzen R."/>
            <person name="Holmer R."/>
            <person name="Bu F."/>
            <person name="Rutten L."/>
            <person name="Van Zeijl A."/>
            <person name="Liu W."/>
            <person name="Santuari L."/>
            <person name="Cao Q."/>
            <person name="Sharma T."/>
            <person name="Shen D."/>
            <person name="Roswanjaya Y."/>
            <person name="Wardhani T."/>
            <person name="Kalhor M.S."/>
            <person name="Jansen J."/>
            <person name="Van den Hoogen J."/>
            <person name="Gungor B."/>
            <person name="Hartog M."/>
            <person name="Hontelez J."/>
            <person name="Verver J."/>
            <person name="Yang W.-C."/>
            <person name="Schijlen E."/>
            <person name="Repin R."/>
            <person name="Schilthuizen M."/>
            <person name="Schranz E."/>
            <person name="Heidstra R."/>
            <person name="Miyata K."/>
            <person name="Fedorova E."/>
            <person name="Kohlen W."/>
            <person name="Bisseling T."/>
            <person name="Smit S."/>
            <person name="Geurts R."/>
        </authorList>
    </citation>
    <scope>NUCLEOTIDE SEQUENCE [LARGE SCALE GENOMIC DNA]</scope>
    <source>
        <strain evidence="3">cv. RG33-2</strain>
    </source>
</reference>
<evidence type="ECO:0000259" key="1">
    <source>
        <dbReference type="Pfam" id="PF23622"/>
    </source>
</evidence>
<dbReference type="STRING" id="63057.A0A2P5BQE8"/>
<evidence type="ECO:0000313" key="3">
    <source>
        <dbReference type="Proteomes" id="UP000237000"/>
    </source>
</evidence>
<comment type="caution">
    <text evidence="2">The sequence shown here is derived from an EMBL/GenBank/DDBJ whole genome shotgun (WGS) entry which is preliminary data.</text>
</comment>
<dbReference type="InterPro" id="IPR032675">
    <property type="entry name" value="LRR_dom_sf"/>
</dbReference>
<evidence type="ECO:0000313" key="2">
    <source>
        <dbReference type="EMBL" id="PON51003.1"/>
    </source>
</evidence>
<protein>
    <submittedName>
        <fullName evidence="2">LRR domain containing protein</fullName>
    </submittedName>
</protein>
<dbReference type="InterPro" id="IPR055357">
    <property type="entry name" value="LRR_At1g61320_AtMIF1"/>
</dbReference>
<dbReference type="PANTHER" id="PTHR34145">
    <property type="entry name" value="OS02G0105600 PROTEIN"/>
    <property type="match status" value="1"/>
</dbReference>
<dbReference type="InterPro" id="IPR053772">
    <property type="entry name" value="At1g61320/At1g61330-like"/>
</dbReference>
<keyword evidence="3" id="KW-1185">Reference proteome</keyword>
<dbReference type="Proteomes" id="UP000237000">
    <property type="component" value="Unassembled WGS sequence"/>
</dbReference>
<dbReference type="AlphaFoldDB" id="A0A2P5BQE8"/>
<feature type="domain" description="At1g61320/AtMIF1 LRR" evidence="1">
    <location>
        <begin position="183"/>
        <end position="266"/>
    </location>
</feature>
<dbReference type="EMBL" id="JXTC01000479">
    <property type="protein sequence ID" value="PON51003.1"/>
    <property type="molecule type" value="Genomic_DNA"/>
</dbReference>
<dbReference type="Gene3D" id="3.80.10.10">
    <property type="entry name" value="Ribonuclease Inhibitor"/>
    <property type="match status" value="1"/>
</dbReference>
<dbReference type="PANTHER" id="PTHR34145:SF28">
    <property type="entry name" value="F-BOX DOMAIN-CONTAINING PROTEIN"/>
    <property type="match status" value="1"/>
</dbReference>
<gene>
    <name evidence="2" type="ORF">TorRG33x02_312350</name>
</gene>
<sequence>MEQVREFMINVVDKSVQRLIQNNLKIESFSLTMPIADPNLIWLVDRWMELVLNYGAREIVLSVSTHPHTSKTHYILPQTIFRVKSLSTSSKFCSLQKLYLSKVYISENIIQDIIRNCPNITDFHLWNFLGLKAVRISNLDKLEYLSVGVLECNRELETVHIDAVKLQGFRTYMPNLPAYGISFTSFCNLKQLSLNKCQITDDILHLHLSKFPLLERLQIFNCHMLRRVRIFAQRLRCLRLGGFTMAEVIEIDCPTLSSFVYSASSTPVLISKNVPFAMDIEHRPPRCELISSWFLELREDLRFSYQSKNFALKFVKLAQVSFDLEELGDVQIPPLSEVDDLEITWTAMIESLVCEPLMDGLLWCCHPRTISLPSNVYQYNCIKLLCEKLLGTKTPTCCNSTRIRCWRHDFKGAKIEILGEVEGEWPHGWNHLVDPLPALAKDRGVRFQLEWDY</sequence>